<dbReference type="InterPro" id="IPR006563">
    <property type="entry name" value="POX_dom"/>
</dbReference>
<evidence type="ECO:0000256" key="8">
    <source>
        <dbReference type="PROSITE-ProRule" id="PRU00108"/>
    </source>
</evidence>
<keyword evidence="3" id="KW-0805">Transcription regulation</keyword>
<keyword evidence="4 8" id="KW-0238">DNA-binding</keyword>
<evidence type="ECO:0000256" key="2">
    <source>
        <dbReference type="ARBA" id="ARBA00006454"/>
    </source>
</evidence>
<keyword evidence="5 8" id="KW-0371">Homeobox</keyword>
<dbReference type="InterPro" id="IPR008422">
    <property type="entry name" value="KN_HD"/>
</dbReference>
<evidence type="ECO:0000313" key="10">
    <source>
        <dbReference type="Proteomes" id="UP000077755"/>
    </source>
</evidence>
<evidence type="ECO:0000256" key="1">
    <source>
        <dbReference type="ARBA" id="ARBA00004123"/>
    </source>
</evidence>
<organism evidence="9 10">
    <name type="scientific">Daucus carota subsp. sativus</name>
    <name type="common">Carrot</name>
    <dbReference type="NCBI Taxonomy" id="79200"/>
    <lineage>
        <taxon>Eukaryota</taxon>
        <taxon>Viridiplantae</taxon>
        <taxon>Streptophyta</taxon>
        <taxon>Embryophyta</taxon>
        <taxon>Tracheophyta</taxon>
        <taxon>Spermatophyta</taxon>
        <taxon>Magnoliopsida</taxon>
        <taxon>eudicotyledons</taxon>
        <taxon>Gunneridae</taxon>
        <taxon>Pentapetalae</taxon>
        <taxon>asterids</taxon>
        <taxon>campanulids</taxon>
        <taxon>Apiales</taxon>
        <taxon>Apiaceae</taxon>
        <taxon>Apioideae</taxon>
        <taxon>Scandiceae</taxon>
        <taxon>Daucinae</taxon>
        <taxon>Daucus</taxon>
        <taxon>Daucus sect. Daucus</taxon>
    </lineage>
</organism>
<dbReference type="Gramene" id="KZM95551">
    <property type="protein sequence ID" value="KZM95551"/>
    <property type="gene ID" value="DCAR_018793"/>
</dbReference>
<accession>A0A164Z959</accession>
<dbReference type="KEGG" id="dcr:108221887"/>
<dbReference type="InterPro" id="IPR001356">
    <property type="entry name" value="HD"/>
</dbReference>
<keyword evidence="10" id="KW-1185">Reference proteome</keyword>
<evidence type="ECO:0000313" key="9">
    <source>
        <dbReference type="EMBL" id="WOH02111.1"/>
    </source>
</evidence>
<sequence length="636" mass="71945">MEMNNIPGGGSHVAQHRWRDKLRAQQQNSFDHNFEQLWLHQVHIPDPDDQFRNSKYGTLSPHDQTVFSSQTLNSATKCSQNDCFSNSMISSYLPHPDSSSNLNLLADNYTGNLNASFLADVTNDVCAYPRQPHCYSYQDVAHSSLGESSNNIITSPFDYQNTLVNVEELDMARYSAKDSNEVLLHFLPSFGESNSLSNTPVDQAFRQWNVESVANKSHDPQGLSLSLSVDILESSNLDETRCSKALKYSNYLCSTSKQSCAGSKGGFGVEYGRRNIHNVAGPHGPFTGYASILKDSKYLKPTLELLEDLCGSKQKISEIYPDKIDDEEEFLGSSASESSWPTYHKKMVNLLYLQQEVCRKYKQYQQQMQMVISSFESVEGVSSATPYISVAVKTISMNFRCLKDAISDQLKHTGKELGEALSSPTAGTSSHTILKQKTCASNHRVSRFEKQPVWKPQRGLPERAVSVLRAWLFEHFLHPYPTDSDKHMLAIQTGLTRNQVSNWFINARVRIWKPMVEEIHSLETKALAEASSRMTRDKVREKMVSECASLQYNYDHPANRQSGMDAFTNNDRRSREDFWNEEKRSRTECHIPVSIDGSLVSLVPYQQEQDGQGNVSLTLGLRQNVQQQMHQHGQHL</sequence>
<proteinExistence type="inferred from homology"/>
<protein>
    <submittedName>
        <fullName evidence="9">Uncharacterized protein</fullName>
    </submittedName>
</protein>
<evidence type="ECO:0000256" key="4">
    <source>
        <dbReference type="ARBA" id="ARBA00023125"/>
    </source>
</evidence>
<dbReference type="OrthoDB" id="10056939at2759"/>
<reference evidence="9" key="2">
    <citation type="submission" date="2022-03" db="EMBL/GenBank/DDBJ databases">
        <title>Draft title - Genomic analysis of global carrot germplasm unveils the trajectory of domestication and the origin of high carotenoid orange carrot.</title>
        <authorList>
            <person name="Iorizzo M."/>
            <person name="Ellison S."/>
            <person name="Senalik D."/>
            <person name="Macko-Podgorni A."/>
            <person name="Grzebelus D."/>
            <person name="Bostan H."/>
            <person name="Rolling W."/>
            <person name="Curaba J."/>
            <person name="Simon P."/>
        </authorList>
    </citation>
    <scope>NUCLEOTIDE SEQUENCE</scope>
    <source>
        <tissue evidence="9">Leaf</tissue>
    </source>
</reference>
<dbReference type="Gene3D" id="1.10.10.60">
    <property type="entry name" value="Homeodomain-like"/>
    <property type="match status" value="1"/>
</dbReference>
<keyword evidence="7 8" id="KW-0539">Nucleus</keyword>
<feature type="DNA-binding region" description="Homeobox" evidence="8">
    <location>
        <begin position="453"/>
        <end position="515"/>
    </location>
</feature>
<dbReference type="FunFam" id="1.10.10.60:FF:000117">
    <property type="entry name" value="BEL1-like homeodomain protein 9"/>
    <property type="match status" value="1"/>
</dbReference>
<dbReference type="Pfam" id="PF07526">
    <property type="entry name" value="POX"/>
    <property type="match status" value="1"/>
</dbReference>
<dbReference type="SMART" id="SM00389">
    <property type="entry name" value="HOX"/>
    <property type="match status" value="1"/>
</dbReference>
<dbReference type="Pfam" id="PF05920">
    <property type="entry name" value="Homeobox_KN"/>
    <property type="match status" value="1"/>
</dbReference>
<dbReference type="GO" id="GO:0005634">
    <property type="term" value="C:nucleus"/>
    <property type="evidence" value="ECO:0007669"/>
    <property type="project" value="UniProtKB-SubCell"/>
</dbReference>
<evidence type="ECO:0000256" key="6">
    <source>
        <dbReference type="ARBA" id="ARBA00023163"/>
    </source>
</evidence>
<dbReference type="InterPro" id="IPR050224">
    <property type="entry name" value="TALE_homeobox"/>
</dbReference>
<dbReference type="SUPFAM" id="SSF46689">
    <property type="entry name" value="Homeodomain-like"/>
    <property type="match status" value="1"/>
</dbReference>
<dbReference type="AlphaFoldDB" id="A0A164Z959"/>
<evidence type="ECO:0000256" key="7">
    <source>
        <dbReference type="ARBA" id="ARBA00023242"/>
    </source>
</evidence>
<dbReference type="CDD" id="cd00086">
    <property type="entry name" value="homeodomain"/>
    <property type="match status" value="1"/>
</dbReference>
<dbReference type="GO" id="GO:0006355">
    <property type="term" value="P:regulation of DNA-templated transcription"/>
    <property type="evidence" value="ECO:0007669"/>
    <property type="project" value="InterPro"/>
</dbReference>
<reference evidence="9" key="1">
    <citation type="journal article" date="2016" name="Nat. Genet.">
        <title>A high-quality carrot genome assembly provides new insights into carotenoid accumulation and asterid genome evolution.</title>
        <authorList>
            <person name="Iorizzo M."/>
            <person name="Ellison S."/>
            <person name="Senalik D."/>
            <person name="Zeng P."/>
            <person name="Satapoomin P."/>
            <person name="Huang J."/>
            <person name="Bowman M."/>
            <person name="Iovene M."/>
            <person name="Sanseverino W."/>
            <person name="Cavagnaro P."/>
            <person name="Yildiz M."/>
            <person name="Macko-Podgorni A."/>
            <person name="Moranska E."/>
            <person name="Grzebelus E."/>
            <person name="Grzebelus D."/>
            <person name="Ashrafi H."/>
            <person name="Zheng Z."/>
            <person name="Cheng S."/>
            <person name="Spooner D."/>
            <person name="Van Deynze A."/>
            <person name="Simon P."/>
        </authorList>
    </citation>
    <scope>NUCLEOTIDE SEQUENCE</scope>
    <source>
        <tissue evidence="9">Leaf</tissue>
    </source>
</reference>
<dbReference type="PROSITE" id="PS50071">
    <property type="entry name" value="HOMEOBOX_2"/>
    <property type="match status" value="1"/>
</dbReference>
<gene>
    <name evidence="9" type="ORF">DCAR_0521499</name>
</gene>
<name>A0A164Z959_DAUCS</name>
<dbReference type="InterPro" id="IPR009057">
    <property type="entry name" value="Homeodomain-like_sf"/>
</dbReference>
<comment type="subcellular location">
    <subcellularLocation>
        <location evidence="1 8">Nucleus</location>
    </subcellularLocation>
</comment>
<dbReference type="PANTHER" id="PTHR11850">
    <property type="entry name" value="HOMEOBOX PROTEIN TRANSCRIPTION FACTORS"/>
    <property type="match status" value="1"/>
</dbReference>
<comment type="similarity">
    <text evidence="2">Belongs to the TALE/BELL homeobox family.</text>
</comment>
<evidence type="ECO:0000256" key="5">
    <source>
        <dbReference type="ARBA" id="ARBA00023155"/>
    </source>
</evidence>
<dbReference type="SMART" id="SM00574">
    <property type="entry name" value="POX"/>
    <property type="match status" value="1"/>
</dbReference>
<dbReference type="GO" id="GO:0003677">
    <property type="term" value="F:DNA binding"/>
    <property type="evidence" value="ECO:0007669"/>
    <property type="project" value="UniProtKB-UniRule"/>
</dbReference>
<dbReference type="Proteomes" id="UP000077755">
    <property type="component" value="Chromosome 5"/>
</dbReference>
<evidence type="ECO:0000256" key="3">
    <source>
        <dbReference type="ARBA" id="ARBA00023015"/>
    </source>
</evidence>
<dbReference type="EMBL" id="CP093347">
    <property type="protein sequence ID" value="WOH02111.1"/>
    <property type="molecule type" value="Genomic_DNA"/>
</dbReference>
<keyword evidence="6" id="KW-0804">Transcription</keyword>